<evidence type="ECO:0000313" key="3">
    <source>
        <dbReference type="EMBL" id="KAJ1986750.1"/>
    </source>
</evidence>
<dbReference type="InterPro" id="IPR036691">
    <property type="entry name" value="Endo/exonu/phosph_ase_sf"/>
</dbReference>
<dbReference type="GO" id="GO:0004535">
    <property type="term" value="F:poly(A)-specific ribonuclease activity"/>
    <property type="evidence" value="ECO:0007669"/>
    <property type="project" value="UniProtKB-EC"/>
</dbReference>
<keyword evidence="3" id="KW-0378">Hydrolase</keyword>
<dbReference type="SUPFAM" id="SSF56219">
    <property type="entry name" value="DNase I-like"/>
    <property type="match status" value="1"/>
</dbReference>
<feature type="region of interest" description="Disordered" evidence="1">
    <location>
        <begin position="1"/>
        <end position="27"/>
    </location>
</feature>
<dbReference type="SUPFAM" id="SSF52075">
    <property type="entry name" value="Outer arm dynein light chain 1"/>
    <property type="match status" value="1"/>
</dbReference>
<feature type="compositionally biased region" description="Low complexity" evidence="1">
    <location>
        <begin position="248"/>
        <end position="259"/>
    </location>
</feature>
<reference evidence="3" key="1">
    <citation type="submission" date="2022-07" db="EMBL/GenBank/DDBJ databases">
        <title>Phylogenomic reconstructions and comparative analyses of Kickxellomycotina fungi.</title>
        <authorList>
            <person name="Reynolds N.K."/>
            <person name="Stajich J.E."/>
            <person name="Barry K."/>
            <person name="Grigoriev I.V."/>
            <person name="Crous P."/>
            <person name="Smith M.E."/>
        </authorList>
    </citation>
    <scope>NUCLEOTIDE SEQUENCE</scope>
    <source>
        <strain evidence="3">BCRC 34882</strain>
    </source>
</reference>
<dbReference type="EMBL" id="JANBQD010000156">
    <property type="protein sequence ID" value="KAJ1986750.1"/>
    <property type="molecule type" value="Genomic_DNA"/>
</dbReference>
<feature type="region of interest" description="Disordered" evidence="1">
    <location>
        <begin position="214"/>
        <end position="271"/>
    </location>
</feature>
<dbReference type="PANTHER" id="PTHR12121">
    <property type="entry name" value="CARBON CATABOLITE REPRESSOR PROTEIN 4"/>
    <property type="match status" value="1"/>
</dbReference>
<name>A0ABQ8PEA2_9FUNG</name>
<dbReference type="CDD" id="cd09097">
    <property type="entry name" value="Deadenylase_CCR4"/>
    <property type="match status" value="1"/>
</dbReference>
<keyword evidence="4" id="KW-1185">Reference proteome</keyword>
<feature type="region of interest" description="Disordered" evidence="1">
    <location>
        <begin position="164"/>
        <end position="185"/>
    </location>
</feature>
<feature type="domain" description="Endonuclease/exonuclease/phosphatase" evidence="2">
    <location>
        <begin position="432"/>
        <end position="776"/>
    </location>
</feature>
<gene>
    <name evidence="3" type="primary">CCR4</name>
    <name evidence="3" type="ORF">EDC05_006174</name>
</gene>
<dbReference type="InterPro" id="IPR001611">
    <property type="entry name" value="Leu-rich_rpt"/>
</dbReference>
<feature type="compositionally biased region" description="Polar residues" evidence="1">
    <location>
        <begin position="214"/>
        <end position="223"/>
    </location>
</feature>
<dbReference type="InterPro" id="IPR005135">
    <property type="entry name" value="Endo/exonuclease/phosphatase"/>
</dbReference>
<evidence type="ECO:0000259" key="2">
    <source>
        <dbReference type="Pfam" id="PF03372"/>
    </source>
</evidence>
<feature type="compositionally biased region" description="Polar residues" evidence="1">
    <location>
        <begin position="1"/>
        <end position="11"/>
    </location>
</feature>
<dbReference type="InterPro" id="IPR032675">
    <property type="entry name" value="LRR_dom_sf"/>
</dbReference>
<comment type="caution">
    <text evidence="3">The sequence shown here is derived from an EMBL/GenBank/DDBJ whole genome shotgun (WGS) entry which is preliminary data.</text>
</comment>
<accession>A0ABQ8PEA2</accession>
<dbReference type="Gene3D" id="3.80.10.10">
    <property type="entry name" value="Ribonuclease Inhibitor"/>
    <property type="match status" value="1"/>
</dbReference>
<sequence>MYMQQGQTPGQQLPHPRQGMSATSQTDSAGHYISASMGANNAHMIGMNELAMGSMGGVMPSAMMVNGGMMGAMGPAHSMYSASEVASGISTAQAVAAAQVAAAQAAAAQAAAAAAVAQGVGNPMMSSPSVMSGPVQMAPTPVIPSSQFHQQQLIVHQKSRASATPHHHARAAMAQQRQQGSYFGSSYDSNHMAAGTPVSNYADFLSGRSTTPLGHLNGQNSTPAIIRPPSTRAKSVSIGSANDRRTPGAAASYANGNSGTPATGTPVQQGGKPALRWTELDLGGMSLRVISPPLFKYSFLTRLYINHNQLTHLPIAISDLRNLEELDASGNAISVVPAELGLCCKLRELLLFDNRITDLPCELGTLYQLETFGLEGNPLQDDLKGLLQKEGTRALIEYLRDSGSAMAAPPDRQWIALDKDVKTDSPEVITVLSYNVLCPKYATPQMYSYCPSWALAWEYRRDIIMSELTAFQPDIVCLQEVEANQYEEFFKEKLGELGYEGVFWTKSRARTMSEEERKLVDGCATFYKSSMFKCVASHLLEFQQSALSRKDFRKCDDFFNRFMTKDNIVGFAVLKHRKLPNEPMMFVANAHVHWDPEFTDVKMVQTAMLMEELAALGKKHAPGLAAAAQGTTGPIHSAGSEGSEAHRVQIQQQQQQKLFQKIAAIICGDFNSTPGSGLYEFLSRGRLDKEHDDLERLEPYADYKRHGLRHPFGLKSAYASIGELPLTNFSPMFNGTIDYIWYTTGTLIPTGVLGELDDEWMQQNVGFPNAHVPSDHIPIMAEFKWKPAGNVSSAAATHGKHPFHYSRK</sequence>
<dbReference type="EC" id="3.1.13.4" evidence="3"/>
<dbReference type="InterPro" id="IPR050410">
    <property type="entry name" value="CCR4/nocturin_mRNA_transcr"/>
</dbReference>
<organism evidence="3 4">
    <name type="scientific">Coemansia umbellata</name>
    <dbReference type="NCBI Taxonomy" id="1424467"/>
    <lineage>
        <taxon>Eukaryota</taxon>
        <taxon>Fungi</taxon>
        <taxon>Fungi incertae sedis</taxon>
        <taxon>Zoopagomycota</taxon>
        <taxon>Kickxellomycotina</taxon>
        <taxon>Kickxellomycetes</taxon>
        <taxon>Kickxellales</taxon>
        <taxon>Kickxellaceae</taxon>
        <taxon>Coemansia</taxon>
    </lineage>
</organism>
<dbReference type="Pfam" id="PF13855">
    <property type="entry name" value="LRR_8"/>
    <property type="match status" value="1"/>
</dbReference>
<dbReference type="Gene3D" id="3.60.10.10">
    <property type="entry name" value="Endonuclease/exonuclease/phosphatase"/>
    <property type="match status" value="1"/>
</dbReference>
<proteinExistence type="predicted"/>
<dbReference type="PANTHER" id="PTHR12121:SF100">
    <property type="entry name" value="POLY(A)-SPECIFIC RIBONUCLEASE"/>
    <property type="match status" value="1"/>
</dbReference>
<evidence type="ECO:0000313" key="4">
    <source>
        <dbReference type="Proteomes" id="UP001151295"/>
    </source>
</evidence>
<dbReference type="PROSITE" id="PS51450">
    <property type="entry name" value="LRR"/>
    <property type="match status" value="2"/>
</dbReference>
<dbReference type="Proteomes" id="UP001151295">
    <property type="component" value="Unassembled WGS sequence"/>
</dbReference>
<protein>
    <submittedName>
        <fullName evidence="3">Glucose-repressible alcohol dehydrogenase transcriptional effector</fullName>
        <ecNumber evidence="3">3.1.13.4</ecNumber>
    </submittedName>
</protein>
<dbReference type="Pfam" id="PF03372">
    <property type="entry name" value="Exo_endo_phos"/>
    <property type="match status" value="1"/>
</dbReference>
<evidence type="ECO:0000256" key="1">
    <source>
        <dbReference type="SAM" id="MobiDB-lite"/>
    </source>
</evidence>